<feature type="domain" description="GPI inositol-deacylase PGAP1-like alpha/beta" evidence="2">
    <location>
        <begin position="191"/>
        <end position="276"/>
    </location>
</feature>
<proteinExistence type="predicted"/>
<dbReference type="RefSeq" id="WP_122278611.1">
    <property type="nucleotide sequence ID" value="NZ_RBPY01000007.1"/>
</dbReference>
<reference evidence="3 4" key="1">
    <citation type="submission" date="2018-08" db="EMBL/GenBank/DDBJ databases">
        <title>Recombination of ecologically and evolutionarily significant loci maintains genetic cohesion in the Pseudomonas syringae species complex.</title>
        <authorList>
            <person name="Dillon M."/>
            <person name="Thakur S."/>
            <person name="Almeida R.N.D."/>
            <person name="Weir B.S."/>
            <person name="Guttman D.S."/>
        </authorList>
    </citation>
    <scope>NUCLEOTIDE SEQUENCE [LARGE SCALE GENOMIC DNA]</scope>
    <source>
        <strain evidence="3 4">ICMP 2732</strain>
    </source>
</reference>
<name>A0A3M3YK63_9PSED</name>
<gene>
    <name evidence="3" type="ORF">ALQ36_00890</name>
</gene>
<evidence type="ECO:0000259" key="2">
    <source>
        <dbReference type="Pfam" id="PF07819"/>
    </source>
</evidence>
<feature type="compositionally biased region" description="Polar residues" evidence="1">
    <location>
        <begin position="1"/>
        <end position="28"/>
    </location>
</feature>
<sequence length="557" mass="62056">MSESLKLAQEQNPDGTTSATTTMANSKQQQEKELKVKSDKVVPIVFIPGIMGTNLWNTRTKKIAWVAPNTDTTLSKVAAIGSFISALFSSAKDRQNDLDGSDGVMTVYNDSEIGKDGLMDTVAEEDLRRRGWGGIMRSAYHPIMVSIQNQMNNIMDNNVLQGWWKENSGSSPSEWGDWNNNSPLDMDSMGHAAEIRYEVWAAGYNWLQSNADSAQDIIHFIDKTVLPSYATADQVIIVTHSMGGLVARAMLGFHRYEKVFGVIHGAMPATGAPAAYRRIRAGFEGTGIQGYISRQILGPTAKETVAVLAFSKGGLELLPSAVYGDGKPWLFARTSDRSQINLIDFPQAKNPYDDIYKSDKWWGLIPKENEDLIDPNNLLEIEKSEEWEDSISKRQKFEKNIDSVKEFHIAIEKSYYPNTYVHYSADANEEDLITWSDIVWTSDWIGWGDIKDFKITEDDFTGNMELDRGYKFNFGPKTSPGDGTVPVISAASSRNFPNVEAAFAHGKNSKNHPNVCKEGAHNNSSGYAHQDAYNDPKGRTQYATLYSIVKISKHVEI</sequence>
<comment type="caution">
    <text evidence="3">The sequence shown here is derived from an EMBL/GenBank/DDBJ whole genome shotgun (WGS) entry which is preliminary data.</text>
</comment>
<evidence type="ECO:0000313" key="4">
    <source>
        <dbReference type="Proteomes" id="UP000281350"/>
    </source>
</evidence>
<dbReference type="GO" id="GO:0016788">
    <property type="term" value="F:hydrolase activity, acting on ester bonds"/>
    <property type="evidence" value="ECO:0007669"/>
    <property type="project" value="InterPro"/>
</dbReference>
<protein>
    <recommendedName>
        <fullName evidence="2">GPI inositol-deacylase PGAP1-like alpha/beta domain-containing protein</fullName>
    </recommendedName>
</protein>
<dbReference type="PANTHER" id="PTHR11440">
    <property type="entry name" value="LECITHIN-CHOLESTEROL ACYLTRANSFERASE-RELATED"/>
    <property type="match status" value="1"/>
</dbReference>
<dbReference type="Pfam" id="PF07819">
    <property type="entry name" value="PGAP1"/>
    <property type="match status" value="1"/>
</dbReference>
<dbReference type="Proteomes" id="UP000281350">
    <property type="component" value="Unassembled WGS sequence"/>
</dbReference>
<dbReference type="Gene3D" id="3.40.50.1820">
    <property type="entry name" value="alpha/beta hydrolase"/>
    <property type="match status" value="1"/>
</dbReference>
<evidence type="ECO:0000256" key="1">
    <source>
        <dbReference type="SAM" id="MobiDB-lite"/>
    </source>
</evidence>
<dbReference type="InterPro" id="IPR012908">
    <property type="entry name" value="PGAP1-ab_dom-like"/>
</dbReference>
<evidence type="ECO:0000313" key="3">
    <source>
        <dbReference type="EMBL" id="RMO82917.1"/>
    </source>
</evidence>
<dbReference type="EMBL" id="RBPY01000007">
    <property type="protein sequence ID" value="RMO82917.1"/>
    <property type="molecule type" value="Genomic_DNA"/>
</dbReference>
<dbReference type="InterPro" id="IPR029058">
    <property type="entry name" value="AB_hydrolase_fold"/>
</dbReference>
<organism evidence="3 4">
    <name type="scientific">Pseudomonas syringae pv. primulae</name>
    <dbReference type="NCBI Taxonomy" id="251707"/>
    <lineage>
        <taxon>Bacteria</taxon>
        <taxon>Pseudomonadati</taxon>
        <taxon>Pseudomonadota</taxon>
        <taxon>Gammaproteobacteria</taxon>
        <taxon>Pseudomonadales</taxon>
        <taxon>Pseudomonadaceae</taxon>
        <taxon>Pseudomonas</taxon>
    </lineage>
</organism>
<feature type="region of interest" description="Disordered" evidence="1">
    <location>
        <begin position="1"/>
        <end position="34"/>
    </location>
</feature>
<dbReference type="AlphaFoldDB" id="A0A3M3YK63"/>
<accession>A0A3M3YK63</accession>
<dbReference type="SUPFAM" id="SSF53474">
    <property type="entry name" value="alpha/beta-Hydrolases"/>
    <property type="match status" value="1"/>
</dbReference>